<sequence length="39" mass="4226">MQLLSGGGEAPAVNDSHKGTQEIETEYVIHNPNGYQLNI</sequence>
<feature type="region of interest" description="Disordered" evidence="1">
    <location>
        <begin position="1"/>
        <end position="23"/>
    </location>
</feature>
<reference evidence="2 3" key="1">
    <citation type="submission" date="2017-07" db="EMBL/GenBank/DDBJ databases">
        <title>Phylogenetic study on the rhizospheric bacterium Ochrobactrum sp. A44.</title>
        <authorList>
            <person name="Krzyzanowska D.M."/>
            <person name="Ossowicki A."/>
            <person name="Rajewska M."/>
            <person name="Maciag T."/>
            <person name="Kaczynski Z."/>
            <person name="Czerwicka M."/>
            <person name="Jafra S."/>
        </authorList>
    </citation>
    <scope>NUCLEOTIDE SEQUENCE [LARGE SCALE GENOMIC DNA]</scope>
    <source>
        <strain evidence="2 3">A44</strain>
    </source>
</reference>
<evidence type="ECO:0000313" key="2">
    <source>
        <dbReference type="EMBL" id="ASV83581.1"/>
    </source>
</evidence>
<evidence type="ECO:0000313" key="3">
    <source>
        <dbReference type="Proteomes" id="UP000215256"/>
    </source>
</evidence>
<accession>A0A248UAZ3</accession>
<gene>
    <name evidence="2" type="ORF">CES85_4361</name>
</gene>
<evidence type="ECO:0000256" key="1">
    <source>
        <dbReference type="SAM" id="MobiDB-lite"/>
    </source>
</evidence>
<dbReference type="KEGG" id="och:CES85_4361"/>
<dbReference type="AlphaFoldDB" id="A0A248UAZ3"/>
<proteinExistence type="predicted"/>
<dbReference type="Proteomes" id="UP000215256">
    <property type="component" value="Chromosome 2"/>
</dbReference>
<dbReference type="EMBL" id="CP022603">
    <property type="protein sequence ID" value="ASV83581.1"/>
    <property type="molecule type" value="Genomic_DNA"/>
</dbReference>
<name>A0A248UAZ3_9HYPH</name>
<protein>
    <submittedName>
        <fullName evidence="2">Uncharacterized protein</fullName>
    </submittedName>
</protein>
<organism evidence="2 3">
    <name type="scientific">Ochrobactrum quorumnocens</name>
    <dbReference type="NCBI Taxonomy" id="271865"/>
    <lineage>
        <taxon>Bacteria</taxon>
        <taxon>Pseudomonadati</taxon>
        <taxon>Pseudomonadota</taxon>
        <taxon>Alphaproteobacteria</taxon>
        <taxon>Hyphomicrobiales</taxon>
        <taxon>Brucellaceae</taxon>
        <taxon>Brucella/Ochrobactrum group</taxon>
        <taxon>Ochrobactrum</taxon>
    </lineage>
</organism>